<dbReference type="Proteomes" id="UP000194218">
    <property type="component" value="Chromosome"/>
</dbReference>
<evidence type="ECO:0000313" key="3">
    <source>
        <dbReference type="Proteomes" id="UP000194218"/>
    </source>
</evidence>
<dbReference type="AlphaFoldDB" id="A0A1W7CW24"/>
<evidence type="ECO:0000313" key="2">
    <source>
        <dbReference type="EMBL" id="ARQ68906.1"/>
    </source>
</evidence>
<sequence>MDGHPQRPDRRPLISSAVAACVLGLVWLLPSAHAERDDDTGTSGVIPLEHPQTDSHPDQ</sequence>
<dbReference type="KEGG" id="smao:CAG99_08550"/>
<gene>
    <name evidence="2" type="ORF">CAG99_08550</name>
</gene>
<accession>A0A1W7CW24</accession>
<evidence type="ECO:0000256" key="1">
    <source>
        <dbReference type="SAM" id="MobiDB-lite"/>
    </source>
</evidence>
<dbReference type="RefSeq" id="WP_086158407.1">
    <property type="nucleotide sequence ID" value="NZ_CP021121.1"/>
</dbReference>
<dbReference type="EMBL" id="CP021121">
    <property type="protein sequence ID" value="ARQ68906.1"/>
    <property type="molecule type" value="Genomic_DNA"/>
</dbReference>
<feature type="region of interest" description="Disordered" evidence="1">
    <location>
        <begin position="35"/>
        <end position="59"/>
    </location>
</feature>
<keyword evidence="3" id="KW-1185">Reference proteome</keyword>
<reference evidence="2 3" key="1">
    <citation type="submission" date="2017-05" db="EMBL/GenBank/DDBJ databases">
        <title>Complete genome sequence of Streptomyces sp. SCSIO 03032 revealed the diverse biosynthetic pathways for its bioactive secondary metabolites.</title>
        <authorList>
            <person name="Ma L."/>
            <person name="Zhu Y."/>
            <person name="Zhang W."/>
            <person name="Zhang G."/>
            <person name="Tian X."/>
            <person name="Zhang S."/>
            <person name="Zhang C."/>
        </authorList>
    </citation>
    <scope>NUCLEOTIDE SEQUENCE [LARGE SCALE GENOMIC DNA]</scope>
    <source>
        <strain evidence="2 3">SCSIO 03032</strain>
    </source>
</reference>
<protein>
    <submittedName>
        <fullName evidence="2">Uncharacterized protein</fullName>
    </submittedName>
</protein>
<dbReference type="OrthoDB" id="4334377at2"/>
<organism evidence="2 3">
    <name type="scientific">Streptomyces marincola</name>
    <dbReference type="NCBI Taxonomy" id="2878388"/>
    <lineage>
        <taxon>Bacteria</taxon>
        <taxon>Bacillati</taxon>
        <taxon>Actinomycetota</taxon>
        <taxon>Actinomycetes</taxon>
        <taxon>Kitasatosporales</taxon>
        <taxon>Streptomycetaceae</taxon>
        <taxon>Streptomyces</taxon>
    </lineage>
</organism>
<proteinExistence type="predicted"/>
<name>A0A1W7CW24_9ACTN</name>